<evidence type="ECO:0000313" key="2">
    <source>
        <dbReference type="EMBL" id="MBC8769581.1"/>
    </source>
</evidence>
<comment type="caution">
    <text evidence="2">The sequence shown here is derived from an EMBL/GenBank/DDBJ whole genome shotgun (WGS) entry which is preliminary data.</text>
</comment>
<evidence type="ECO:0000313" key="3">
    <source>
        <dbReference type="Proteomes" id="UP000618952"/>
    </source>
</evidence>
<dbReference type="Proteomes" id="UP000618952">
    <property type="component" value="Unassembled WGS sequence"/>
</dbReference>
<proteinExistence type="predicted"/>
<protein>
    <submittedName>
        <fullName evidence="2">Uncharacterized protein</fullName>
    </submittedName>
</protein>
<dbReference type="RefSeq" id="WP_187586544.1">
    <property type="nucleotide sequence ID" value="NZ_JACLHY010000019.1"/>
</dbReference>
<organism evidence="2 3">
    <name type="scientific">Arenibacter arenosicollis</name>
    <dbReference type="NCBI Taxonomy" id="2762274"/>
    <lineage>
        <taxon>Bacteria</taxon>
        <taxon>Pseudomonadati</taxon>
        <taxon>Bacteroidota</taxon>
        <taxon>Flavobacteriia</taxon>
        <taxon>Flavobacteriales</taxon>
        <taxon>Flavobacteriaceae</taxon>
        <taxon>Arenibacter</taxon>
    </lineage>
</organism>
<dbReference type="EMBL" id="JACLHY010000019">
    <property type="protein sequence ID" value="MBC8769581.1"/>
    <property type="molecule type" value="Genomic_DNA"/>
</dbReference>
<feature type="region of interest" description="Disordered" evidence="1">
    <location>
        <begin position="1"/>
        <end position="34"/>
    </location>
</feature>
<accession>A0ABR7QQW0</accession>
<gene>
    <name evidence="2" type="ORF">H4O18_16400</name>
</gene>
<name>A0ABR7QQW0_9FLAO</name>
<evidence type="ECO:0000256" key="1">
    <source>
        <dbReference type="SAM" id="MobiDB-lite"/>
    </source>
</evidence>
<sequence>MSNGTDGYSAYQTPPKLYGPPTQAKPIQKPATIPDPEGYIEPSAEYDKTYLMLGEFLTGLLTTNLRYPTVQRANWSRELQKILVSIGAPGYRNDVELAEIQKAILELKQAFLKDYEEAVDYFHNLVEEYELEVADLELSVLFSDVYVLQVLKKEFEKLDVRALNCGSFLIQEDLIEFDAVLAKEQHIIQGERLAAKEWQKIKAAEEDILGIMNEEELEKPTIAGTAWQIVGWDSPGDFASDVLLTIFTAGIGKGVKTAVKVKRAKRKLDKIKKLAEFRKARKIQRISRIKIGLESAITSLRGIYKINVSDVVKWSKKEWLQVGQKYVSDELGEKLGGSDLEANKNILERLSAEKVKAYVIYVIKADSKREKKLMRLFLALKIAKKSETADRFLNEYLKQNFKRRLLGNFVYYGIKYKSEGKEVFSPDFVHSITTNTISEMTQDLVSNVYNLGKLTEFLLEVGRKSIQTAVTNWLKYDLSQ</sequence>
<keyword evidence="3" id="KW-1185">Reference proteome</keyword>
<reference evidence="2 3" key="1">
    <citation type="submission" date="2020-08" db="EMBL/GenBank/DDBJ databases">
        <title>Arenibacter gaetbuli sp. nov., isolated from a sand dune.</title>
        <authorList>
            <person name="Park S."/>
            <person name="Yoon J.-H."/>
        </authorList>
    </citation>
    <scope>NUCLEOTIDE SEQUENCE [LARGE SCALE GENOMIC DNA]</scope>
    <source>
        <strain evidence="2 3">BSSL-BM3</strain>
    </source>
</reference>
<feature type="compositionally biased region" description="Polar residues" evidence="1">
    <location>
        <begin position="1"/>
        <end position="12"/>
    </location>
</feature>